<proteinExistence type="predicted"/>
<name>A0A1G4T677_9HYPH</name>
<organism evidence="1 2">
    <name type="scientific">Rhizobium mongolense subsp. loessense</name>
    <dbReference type="NCBI Taxonomy" id="158890"/>
    <lineage>
        <taxon>Bacteria</taxon>
        <taxon>Pseudomonadati</taxon>
        <taxon>Pseudomonadota</taxon>
        <taxon>Alphaproteobacteria</taxon>
        <taxon>Hyphomicrobiales</taxon>
        <taxon>Rhizobiaceae</taxon>
        <taxon>Rhizobium/Agrobacterium group</taxon>
        <taxon>Rhizobium</taxon>
    </lineage>
</organism>
<gene>
    <name evidence="1" type="ORF">SAMN02927900_04739</name>
</gene>
<sequence length="109" mass="12355">MEFDYYEVRPCIDVNGAFISYRTLEAFEEDKARLVKLGEVKLTWTIYGILTNGEARAIGDFVDQASAMAIMNAILAPMARARDLIWEDNDKAYAVLDDVINQSSNNERI</sequence>
<dbReference type="Proteomes" id="UP000199542">
    <property type="component" value="Unassembled WGS sequence"/>
</dbReference>
<accession>A0A1G4T677</accession>
<evidence type="ECO:0000313" key="2">
    <source>
        <dbReference type="Proteomes" id="UP000199542"/>
    </source>
</evidence>
<dbReference type="RefSeq" id="WP_092587215.1">
    <property type="nucleotide sequence ID" value="NZ_FMTM01000008.1"/>
</dbReference>
<evidence type="ECO:0000313" key="1">
    <source>
        <dbReference type="EMBL" id="SCW76944.1"/>
    </source>
</evidence>
<dbReference type="EMBL" id="FMTM01000008">
    <property type="protein sequence ID" value="SCW76944.1"/>
    <property type="molecule type" value="Genomic_DNA"/>
</dbReference>
<protein>
    <submittedName>
        <fullName evidence="1">Uncharacterized protein</fullName>
    </submittedName>
</protein>
<reference evidence="1 2" key="1">
    <citation type="submission" date="2016-10" db="EMBL/GenBank/DDBJ databases">
        <authorList>
            <person name="de Groot N.N."/>
        </authorList>
    </citation>
    <scope>NUCLEOTIDE SEQUENCE [LARGE SCALE GENOMIC DNA]</scope>
    <source>
        <strain evidence="1 2">CGMCC 1.3401</strain>
    </source>
</reference>
<dbReference type="AlphaFoldDB" id="A0A1G4T677"/>